<dbReference type="InterPro" id="IPR005119">
    <property type="entry name" value="LysR_subst-bd"/>
</dbReference>
<dbReference type="EMBL" id="JAPQTC020000001">
    <property type="protein sequence ID" value="MDT8502864.1"/>
    <property type="molecule type" value="Genomic_DNA"/>
</dbReference>
<dbReference type="SUPFAM" id="SSF53850">
    <property type="entry name" value="Periplasmic binding protein-like II"/>
    <property type="match status" value="1"/>
</dbReference>
<accession>A0ABU3MMG4</accession>
<comment type="caution">
    <text evidence="6">The sequence shown here is derived from an EMBL/GenBank/DDBJ whole genome shotgun (WGS) entry which is preliminary data.</text>
</comment>
<evidence type="ECO:0000256" key="2">
    <source>
        <dbReference type="ARBA" id="ARBA00023015"/>
    </source>
</evidence>
<dbReference type="PANTHER" id="PTHR30126">
    <property type="entry name" value="HTH-TYPE TRANSCRIPTIONAL REGULATOR"/>
    <property type="match status" value="1"/>
</dbReference>
<dbReference type="Gene3D" id="3.40.190.290">
    <property type="match status" value="1"/>
</dbReference>
<dbReference type="RefSeq" id="WP_060186209.1">
    <property type="nucleotide sequence ID" value="NZ_JAPQTC020000001.1"/>
</dbReference>
<protein>
    <submittedName>
        <fullName evidence="6">LysR family transcriptional regulator</fullName>
    </submittedName>
</protein>
<dbReference type="InterPro" id="IPR000847">
    <property type="entry name" value="LysR_HTH_N"/>
</dbReference>
<dbReference type="PANTHER" id="PTHR30126:SF91">
    <property type="entry name" value="LYSR FAMILY TRANSCRIPTIONAL REGULATOR"/>
    <property type="match status" value="1"/>
</dbReference>
<dbReference type="InterPro" id="IPR036388">
    <property type="entry name" value="WH-like_DNA-bd_sf"/>
</dbReference>
<keyword evidence="3" id="KW-0238">DNA-binding</keyword>
<evidence type="ECO:0000256" key="1">
    <source>
        <dbReference type="ARBA" id="ARBA00009437"/>
    </source>
</evidence>
<evidence type="ECO:0000313" key="6">
    <source>
        <dbReference type="EMBL" id="MDT8502864.1"/>
    </source>
</evidence>
<dbReference type="Pfam" id="PF00126">
    <property type="entry name" value="HTH_1"/>
    <property type="match status" value="1"/>
</dbReference>
<reference evidence="6" key="1">
    <citation type="submission" date="2023-08" db="EMBL/GenBank/DDBJ databases">
        <title>Study of Resistomes in environmental pathogenic environmental.</title>
        <authorList>
            <person name="Bhattacharjee A."/>
            <person name="Singh A.K."/>
        </authorList>
    </citation>
    <scope>NUCLEOTIDE SEQUENCE</scope>
    <source>
        <strain evidence="6">S1</strain>
    </source>
</reference>
<gene>
    <name evidence="6" type="ORF">OYC61_001000</name>
</gene>
<dbReference type="SUPFAM" id="SSF46785">
    <property type="entry name" value="Winged helix' DNA-binding domain"/>
    <property type="match status" value="1"/>
</dbReference>
<evidence type="ECO:0000256" key="3">
    <source>
        <dbReference type="ARBA" id="ARBA00023125"/>
    </source>
</evidence>
<dbReference type="InterPro" id="IPR036390">
    <property type="entry name" value="WH_DNA-bd_sf"/>
</dbReference>
<keyword evidence="4" id="KW-0804">Transcription</keyword>
<dbReference type="PROSITE" id="PS50931">
    <property type="entry name" value="HTH_LYSR"/>
    <property type="match status" value="1"/>
</dbReference>
<dbReference type="Pfam" id="PF03466">
    <property type="entry name" value="LysR_substrate"/>
    <property type="match status" value="1"/>
</dbReference>
<evidence type="ECO:0000313" key="7">
    <source>
        <dbReference type="Proteomes" id="UP001074635"/>
    </source>
</evidence>
<keyword evidence="2" id="KW-0805">Transcription regulation</keyword>
<dbReference type="Gene3D" id="1.10.10.10">
    <property type="entry name" value="Winged helix-like DNA-binding domain superfamily/Winged helix DNA-binding domain"/>
    <property type="match status" value="1"/>
</dbReference>
<feature type="domain" description="HTH lysR-type" evidence="5">
    <location>
        <begin position="5"/>
        <end position="62"/>
    </location>
</feature>
<dbReference type="PRINTS" id="PR00039">
    <property type="entry name" value="HTHLYSR"/>
</dbReference>
<proteinExistence type="inferred from homology"/>
<dbReference type="Proteomes" id="UP001074635">
    <property type="component" value="Unassembled WGS sequence"/>
</dbReference>
<name>A0ABU3MMG4_9BURK</name>
<evidence type="ECO:0000256" key="4">
    <source>
        <dbReference type="ARBA" id="ARBA00023163"/>
    </source>
</evidence>
<organism evidence="6 7">
    <name type="scientific">Alcaligenes nematophilus</name>
    <dbReference type="NCBI Taxonomy" id="2994643"/>
    <lineage>
        <taxon>Bacteria</taxon>
        <taxon>Pseudomonadati</taxon>
        <taxon>Pseudomonadota</taxon>
        <taxon>Betaproteobacteria</taxon>
        <taxon>Burkholderiales</taxon>
        <taxon>Alcaligenaceae</taxon>
        <taxon>Alcaligenes</taxon>
    </lineage>
</organism>
<keyword evidence="7" id="KW-1185">Reference proteome</keyword>
<comment type="similarity">
    <text evidence="1">Belongs to the LysR transcriptional regulatory family.</text>
</comment>
<evidence type="ECO:0000259" key="5">
    <source>
        <dbReference type="PROSITE" id="PS50931"/>
    </source>
</evidence>
<sequence length="313" mass="33959">MLDALTLDQIRMFVTVADAGSFRQGAARLRRAQSAVSHAIANLERHLGVSLFDRSAHRPRLTQAGQALLEDARAILLKVDFMRAHASGLVQGVETELSLMVDTLYPLPVVAAALKALRHALPSVRLRLAVEPLGAPLQALRDKRCDLAIMAGEDFMDQRIQIEALHWVPIVAVAEASHPLALVRHALTNTELADHTQIVLEDPSALSEGRDFGVLSPQTLRVGTQDAKRALILGGVGWGRLPLWTIEQELEQKQLVPLAAAALGPMGVSYTRAYLAHRTDHALGVAATMLRQQLLKCAVPSEDAMQVWPGTAP</sequence>